<evidence type="ECO:0000313" key="3">
    <source>
        <dbReference type="Proteomes" id="UP000016412"/>
    </source>
</evidence>
<keyword evidence="4" id="KW-1185">Reference proteome</keyword>
<comment type="caution">
    <text evidence="1">The sequence shown here is derived from an EMBL/GenBank/DDBJ whole genome shotgun (WGS) entry which is preliminary data.</text>
</comment>
<dbReference type="EMBL" id="AUZJ01000042">
    <property type="protein sequence ID" value="ERF60459.1"/>
    <property type="molecule type" value="Genomic_DNA"/>
</dbReference>
<protein>
    <submittedName>
        <fullName evidence="1">Toxin-antitoxin system, toxin component, RelE domain protein</fullName>
    </submittedName>
</protein>
<proteinExistence type="predicted"/>
<dbReference type="Proteomes" id="UP000016412">
    <property type="component" value="Unassembled WGS sequence"/>
</dbReference>
<dbReference type="STRING" id="1125725.HMPREF1325_1548"/>
<dbReference type="EMBL" id="AVQI01000083">
    <property type="protein sequence ID" value="ERJ98070.1"/>
    <property type="molecule type" value="Genomic_DNA"/>
</dbReference>
<evidence type="ECO:0000313" key="1">
    <source>
        <dbReference type="EMBL" id="ERF60459.1"/>
    </source>
</evidence>
<organism evidence="1 3">
    <name type="scientific">Treponema socranskii subsp. socranskii VPI DR56BR1116 = ATCC 35536</name>
    <dbReference type="NCBI Taxonomy" id="1125725"/>
    <lineage>
        <taxon>Bacteria</taxon>
        <taxon>Pseudomonadati</taxon>
        <taxon>Spirochaetota</taxon>
        <taxon>Spirochaetia</taxon>
        <taxon>Spirochaetales</taxon>
        <taxon>Treponemataceae</taxon>
        <taxon>Treponema</taxon>
    </lineage>
</organism>
<sequence length="85" mass="9722">MYCRPCRDGSADVLLKRTGQYEDKGKSGSAGVCYVDFVAFEKIYLLQVFSKDEKSNLTAAEKNEVKQVIEVLKTETAKNWRKEHE</sequence>
<dbReference type="Proteomes" id="UP000016646">
    <property type="component" value="Unassembled WGS sequence"/>
</dbReference>
<reference evidence="3 4" key="1">
    <citation type="submission" date="2013-08" db="EMBL/GenBank/DDBJ databases">
        <authorList>
            <person name="Durkin A.S."/>
            <person name="Haft D.R."/>
            <person name="McCorrison J."/>
            <person name="Torralba M."/>
            <person name="Gillis M."/>
            <person name="Haft D.H."/>
            <person name="Methe B."/>
            <person name="Sutton G."/>
            <person name="Nelson K.E."/>
        </authorList>
    </citation>
    <scope>NUCLEOTIDE SEQUENCE [LARGE SCALE GENOMIC DNA]</scope>
    <source>
        <strain evidence="2 4">ATCC 35536</strain>
        <strain evidence="1 3">VPI DR56BR1116</strain>
    </source>
</reference>
<accession>U2L158</accession>
<dbReference type="PATRIC" id="fig|1125725.3.peg.1561"/>
<evidence type="ECO:0000313" key="2">
    <source>
        <dbReference type="EMBL" id="ERJ98070.1"/>
    </source>
</evidence>
<name>U2L158_TRESO</name>
<gene>
    <name evidence="2" type="ORF">HMPREF0860_2180</name>
    <name evidence="1" type="ORF">HMPREF1325_1548</name>
</gene>
<evidence type="ECO:0000313" key="4">
    <source>
        <dbReference type="Proteomes" id="UP000016646"/>
    </source>
</evidence>
<dbReference type="AlphaFoldDB" id="U2L158"/>